<dbReference type="InterPro" id="IPR054296">
    <property type="entry name" value="DUF7032"/>
</dbReference>
<dbReference type="OrthoDB" id="409644at2759"/>
<dbReference type="Pfam" id="PF00514">
    <property type="entry name" value="Arm"/>
    <property type="match status" value="1"/>
</dbReference>
<protein>
    <recommendedName>
        <fullName evidence="1">DUF7032 domain-containing protein</fullName>
    </recommendedName>
</protein>
<dbReference type="SUPFAM" id="SSF48371">
    <property type="entry name" value="ARM repeat"/>
    <property type="match status" value="1"/>
</dbReference>
<reference evidence="2" key="2">
    <citation type="journal article" date="2022" name="Hortic Res">
        <title>The genome of Dioscorea zingiberensis sheds light on the biosynthesis, origin and evolution of the medicinally important diosgenin saponins.</title>
        <authorList>
            <person name="Li Y."/>
            <person name="Tan C."/>
            <person name="Li Z."/>
            <person name="Guo J."/>
            <person name="Li S."/>
            <person name="Chen X."/>
            <person name="Wang C."/>
            <person name="Dai X."/>
            <person name="Yang H."/>
            <person name="Song W."/>
            <person name="Hou L."/>
            <person name="Xu J."/>
            <person name="Tong Z."/>
            <person name="Xu A."/>
            <person name="Yuan X."/>
            <person name="Wang W."/>
            <person name="Yang Q."/>
            <person name="Chen L."/>
            <person name="Sun Z."/>
            <person name="Wang K."/>
            <person name="Pan B."/>
            <person name="Chen J."/>
            <person name="Bao Y."/>
            <person name="Liu F."/>
            <person name="Qi X."/>
            <person name="Gang D.R."/>
            <person name="Wen J."/>
            <person name="Li J."/>
        </authorList>
    </citation>
    <scope>NUCLEOTIDE SEQUENCE</scope>
    <source>
        <strain evidence="2">Dzin_1.0</strain>
    </source>
</reference>
<keyword evidence="3" id="KW-1185">Reference proteome</keyword>
<name>A0A9D5C107_9LILI</name>
<organism evidence="2 3">
    <name type="scientific">Dioscorea zingiberensis</name>
    <dbReference type="NCBI Taxonomy" id="325984"/>
    <lineage>
        <taxon>Eukaryota</taxon>
        <taxon>Viridiplantae</taxon>
        <taxon>Streptophyta</taxon>
        <taxon>Embryophyta</taxon>
        <taxon>Tracheophyta</taxon>
        <taxon>Spermatophyta</taxon>
        <taxon>Magnoliopsida</taxon>
        <taxon>Liliopsida</taxon>
        <taxon>Dioscoreales</taxon>
        <taxon>Dioscoreaceae</taxon>
        <taxon>Dioscorea</taxon>
    </lineage>
</organism>
<dbReference type="PANTHER" id="PTHR46043:SF9">
    <property type="entry name" value="ARM REPEAT SUPERFAMILY PROTEIN"/>
    <property type="match status" value="1"/>
</dbReference>
<accession>A0A9D5C107</accession>
<dbReference type="SMART" id="SM00185">
    <property type="entry name" value="ARM"/>
    <property type="match status" value="5"/>
</dbReference>
<dbReference type="Gene3D" id="1.25.10.10">
    <property type="entry name" value="Leucine-rich Repeat Variant"/>
    <property type="match status" value="2"/>
</dbReference>
<dbReference type="PANTHER" id="PTHR46043">
    <property type="entry name" value="ARM REPEAT SUPERFAMILY PROTEIN"/>
    <property type="match status" value="1"/>
</dbReference>
<dbReference type="EMBL" id="JAGGNH010000009">
    <property type="protein sequence ID" value="KAJ0964133.1"/>
    <property type="molecule type" value="Genomic_DNA"/>
</dbReference>
<dbReference type="InterPro" id="IPR011989">
    <property type="entry name" value="ARM-like"/>
</dbReference>
<dbReference type="InterPro" id="IPR000225">
    <property type="entry name" value="Armadillo"/>
</dbReference>
<evidence type="ECO:0000259" key="1">
    <source>
        <dbReference type="Pfam" id="PF23005"/>
    </source>
</evidence>
<gene>
    <name evidence="2" type="ORF">J5N97_029255</name>
</gene>
<dbReference type="InterPro" id="IPR016024">
    <property type="entry name" value="ARM-type_fold"/>
</dbReference>
<evidence type="ECO:0000313" key="2">
    <source>
        <dbReference type="EMBL" id="KAJ0964133.1"/>
    </source>
</evidence>
<comment type="caution">
    <text evidence="2">The sequence shown here is derived from an EMBL/GenBank/DDBJ whole genome shotgun (WGS) entry which is preliminary data.</text>
</comment>
<sequence>MVEESAEQLLARARALLPAALSSAQAALATKRFATRWAGIVSKIETLPSCLSNLSTHPCFSKTPLCRELIESISNTLSQVMQLSNDHPLPLGNLHMKSELDALASKLELNLHDCNLLVKTGALGHNPDLLARLQLGDADAKRRALDGLLFAMHEDHEHVLADLGLSGVTALTRLLTNTTLMIKEKAVTVLCLLAESGSCECLLVSEDVLRPLLKLAESGSAVCREKSVMSLQRLSTNPDAARLVVALGGVRPLISLCELGDGDSITQSAAAATLKNLSTVPELKQSIPEIARVMITLLQSPISSSSKQHAAEFLKAVTSCHENLKSSVIPEEALPSLISYLDEPFPQEPAVSALKNLVSSVSAHSLVSLGLFPRLQRVLKGGTPGAKQAAASTIFKLSSSVEIKELVGESGVVPLLVNMLDADTNGAREAAAQAIASLMSGCHKNQNAVKKNEKSCVPSLVHLLDWNPHNTAKKYAVSCLLCLSSSRKCRRLMVSHGAIGYLKKLTEMGVPGGTELLERLQRGKIKNFFNY</sequence>
<evidence type="ECO:0000313" key="3">
    <source>
        <dbReference type="Proteomes" id="UP001085076"/>
    </source>
</evidence>
<dbReference type="AlphaFoldDB" id="A0A9D5C107"/>
<feature type="domain" description="DUF7032" evidence="1">
    <location>
        <begin position="13"/>
        <end position="121"/>
    </location>
</feature>
<reference evidence="2" key="1">
    <citation type="submission" date="2021-03" db="EMBL/GenBank/DDBJ databases">
        <authorList>
            <person name="Li Z."/>
            <person name="Yang C."/>
        </authorList>
    </citation>
    <scope>NUCLEOTIDE SEQUENCE</scope>
    <source>
        <strain evidence="2">Dzin_1.0</strain>
        <tissue evidence="2">Leaf</tissue>
    </source>
</reference>
<dbReference type="Pfam" id="PF23005">
    <property type="entry name" value="DUF7032"/>
    <property type="match status" value="1"/>
</dbReference>
<proteinExistence type="predicted"/>
<dbReference type="Proteomes" id="UP001085076">
    <property type="component" value="Miscellaneous, Linkage group lg09"/>
</dbReference>